<dbReference type="Pfam" id="PF00400">
    <property type="entry name" value="WD40"/>
    <property type="match status" value="4"/>
</dbReference>
<dbReference type="SUPFAM" id="SSF50978">
    <property type="entry name" value="WD40 repeat-like"/>
    <property type="match status" value="2"/>
</dbReference>
<evidence type="ECO:0000256" key="3">
    <source>
        <dbReference type="ARBA" id="ARBA00022737"/>
    </source>
</evidence>
<feature type="region of interest" description="Disordered" evidence="5">
    <location>
        <begin position="640"/>
        <end position="659"/>
    </location>
</feature>
<accession>A0A4Y9YRL8</accession>
<organism evidence="8 9">
    <name type="scientific">Rhodofomes roseus</name>
    <dbReference type="NCBI Taxonomy" id="34475"/>
    <lineage>
        <taxon>Eukaryota</taxon>
        <taxon>Fungi</taxon>
        <taxon>Dikarya</taxon>
        <taxon>Basidiomycota</taxon>
        <taxon>Agaricomycotina</taxon>
        <taxon>Agaricomycetes</taxon>
        <taxon>Polyporales</taxon>
        <taxon>Rhodofomes</taxon>
    </lineage>
</organism>
<dbReference type="PROSITE" id="PS50082">
    <property type="entry name" value="WD_REPEATS_2"/>
    <property type="match status" value="3"/>
</dbReference>
<proteinExistence type="inferred from homology"/>
<keyword evidence="3" id="KW-0677">Repeat</keyword>
<evidence type="ECO:0000313" key="8">
    <source>
        <dbReference type="EMBL" id="TFY65226.1"/>
    </source>
</evidence>
<feature type="region of interest" description="Disordered" evidence="5">
    <location>
        <begin position="59"/>
        <end position="155"/>
    </location>
</feature>
<dbReference type="InterPro" id="IPR036322">
    <property type="entry name" value="WD40_repeat_dom_sf"/>
</dbReference>
<feature type="repeat" description="WD" evidence="4">
    <location>
        <begin position="420"/>
        <end position="461"/>
    </location>
</feature>
<dbReference type="Pfam" id="PF04003">
    <property type="entry name" value="Utp12"/>
    <property type="match status" value="1"/>
</dbReference>
<dbReference type="InterPro" id="IPR027145">
    <property type="entry name" value="PWP2"/>
</dbReference>
<dbReference type="Proteomes" id="UP000298390">
    <property type="component" value="Unassembled WGS sequence"/>
</dbReference>
<sequence>MLRASRGTGSPKALWGGIAAVTAGLAGFWYYQKSIQVSKEEDVRPGAIPTWEYRLQQQQDPVTHPNDPLAQRVSGAEHVSRPKDVPLPGSDSSQGKGGSAVLTAAHGKGSEQSQGSSGHVDQPPQMGRTNDQGDAAYSKNSEYTDSNNKTKQGNIVFTPDGNSVLSPVGNRVSVFDLVNNKSRTFPFENRKNIAAIALSPDSNVLVSVDEDGRALLVNFRRGVVMHHFNFHKPVKAIKFSPDGKYIAVTHDSHVQVWRTPNHLIREFAPFDLHRTYTGHHDEIYTVSRDGAVFTWRAKPSEAGSDSDDSEPVASTSAIADSIAHTRWGVHKRNYFHQPGTRVVCSTFHRPSGLLIIGFSTGVFGLWEMPSFSNLHTLSISQEKISSVAVNASGEWLAFGAARLGQLLVWEWQSQSYVLKQQGHFSTMNTVAYAPDGVNLATGGEDGKVKVWNSTSGFCFVTFSEHSAPISSVEFAKQGQVLFSASLDGTVRAADLIRYRVFRTFTSPTPAQFASLAVDPSGEAVAAGSQDNFEICLWSVQTGKLLDVLAGHTAPVCALAFSPTGNLLASGSWDRTVRLWNVFGRSRAVEPFQLSSDVLSVAFRPDGNELATSENLKLDGTQDMLDSRRVTEAGNIDLIDTRGDDSDVEERRQRDDELPGAKRADLARRRVREEVRTTCVRFAPTGRAWAASTTEGLLIYSLDETAAFDPVDLAIDVTPQSVLELLAKRSWLPALITAFRLNERALVHRVFSAVPRDDIRLVVRGVPQVYVGALVRCVAEALEGSPRVEFVMVWVKAVLSTHGRYLRDRAGENASVLRALQKALGEFENLIVKMCEENNATLAFLVDQMKLKQTIADHDSADVVMMQEA</sequence>
<keyword evidence="6" id="KW-1133">Transmembrane helix</keyword>
<keyword evidence="2 4" id="KW-0853">WD repeat</keyword>
<evidence type="ECO:0000256" key="4">
    <source>
        <dbReference type="PROSITE-ProRule" id="PRU00221"/>
    </source>
</evidence>
<evidence type="ECO:0000313" key="9">
    <source>
        <dbReference type="Proteomes" id="UP000298390"/>
    </source>
</evidence>
<feature type="compositionally biased region" description="Polar residues" evidence="5">
    <location>
        <begin position="127"/>
        <end position="155"/>
    </location>
</feature>
<evidence type="ECO:0000259" key="7">
    <source>
        <dbReference type="Pfam" id="PF04003"/>
    </source>
</evidence>
<reference evidence="8 9" key="1">
    <citation type="submission" date="2019-01" db="EMBL/GenBank/DDBJ databases">
        <title>Genome sequencing of the rare red list fungi Fomitopsis rosea.</title>
        <authorList>
            <person name="Buettner E."/>
            <person name="Kellner H."/>
        </authorList>
    </citation>
    <scope>NUCLEOTIDE SEQUENCE [LARGE SCALE GENOMIC DNA]</scope>
    <source>
        <strain evidence="8 9">DSM 105464</strain>
    </source>
</reference>
<protein>
    <recommendedName>
        <fullName evidence="7">Small-subunit processome Utp12 domain-containing protein</fullName>
    </recommendedName>
</protein>
<dbReference type="GO" id="GO:0034388">
    <property type="term" value="C:Pwp2p-containing subcomplex of 90S preribosome"/>
    <property type="evidence" value="ECO:0007669"/>
    <property type="project" value="TreeGrafter"/>
</dbReference>
<dbReference type="InterPro" id="IPR019775">
    <property type="entry name" value="WD40_repeat_CS"/>
</dbReference>
<dbReference type="GO" id="GO:0000028">
    <property type="term" value="P:ribosomal small subunit assembly"/>
    <property type="evidence" value="ECO:0007669"/>
    <property type="project" value="TreeGrafter"/>
</dbReference>
<feature type="repeat" description="WD" evidence="4">
    <location>
        <begin position="548"/>
        <end position="581"/>
    </location>
</feature>
<dbReference type="AlphaFoldDB" id="A0A4Y9YRL8"/>
<evidence type="ECO:0000256" key="2">
    <source>
        <dbReference type="ARBA" id="ARBA00022574"/>
    </source>
</evidence>
<comment type="similarity">
    <text evidence="1">Belongs to the WD repeat PWP2 family.</text>
</comment>
<dbReference type="EMBL" id="SEKV01000075">
    <property type="protein sequence ID" value="TFY65226.1"/>
    <property type="molecule type" value="Genomic_DNA"/>
</dbReference>
<dbReference type="InterPro" id="IPR007148">
    <property type="entry name" value="SSU_processome_Utp12"/>
</dbReference>
<dbReference type="Gene3D" id="2.130.10.10">
    <property type="entry name" value="YVTN repeat-like/Quinoprotein amine dehydrogenase"/>
    <property type="match status" value="3"/>
</dbReference>
<dbReference type="InterPro" id="IPR015943">
    <property type="entry name" value="WD40/YVTN_repeat-like_dom_sf"/>
</dbReference>
<dbReference type="SMART" id="SM00320">
    <property type="entry name" value="WD40"/>
    <property type="match status" value="7"/>
</dbReference>
<evidence type="ECO:0000256" key="1">
    <source>
        <dbReference type="ARBA" id="ARBA00010226"/>
    </source>
</evidence>
<keyword evidence="6" id="KW-0812">Transmembrane</keyword>
<dbReference type="CDD" id="cd00200">
    <property type="entry name" value="WD40"/>
    <property type="match status" value="1"/>
</dbReference>
<dbReference type="InterPro" id="IPR001680">
    <property type="entry name" value="WD40_rpt"/>
</dbReference>
<dbReference type="PROSITE" id="PS00678">
    <property type="entry name" value="WD_REPEATS_1"/>
    <property type="match status" value="1"/>
</dbReference>
<feature type="repeat" description="WD" evidence="4">
    <location>
        <begin position="462"/>
        <end position="503"/>
    </location>
</feature>
<feature type="domain" description="Small-subunit processome Utp12" evidence="7">
    <location>
        <begin position="741"/>
        <end position="845"/>
    </location>
</feature>
<feature type="transmembrane region" description="Helical" evidence="6">
    <location>
        <begin position="12"/>
        <end position="31"/>
    </location>
</feature>
<comment type="caution">
    <text evidence="8">The sequence shown here is derived from an EMBL/GenBank/DDBJ whole genome shotgun (WGS) entry which is preliminary data.</text>
</comment>
<dbReference type="PANTHER" id="PTHR19858">
    <property type="entry name" value="WD40 REPEAT PROTEIN"/>
    <property type="match status" value="1"/>
</dbReference>
<dbReference type="GO" id="GO:0000462">
    <property type="term" value="P:maturation of SSU-rRNA from tricistronic rRNA transcript (SSU-rRNA, 5.8S rRNA, LSU-rRNA)"/>
    <property type="evidence" value="ECO:0007669"/>
    <property type="project" value="TreeGrafter"/>
</dbReference>
<evidence type="ECO:0000256" key="5">
    <source>
        <dbReference type="SAM" id="MobiDB-lite"/>
    </source>
</evidence>
<keyword evidence="6" id="KW-0472">Membrane</keyword>
<name>A0A4Y9YRL8_9APHY</name>
<gene>
    <name evidence="8" type="ORF">EVJ58_g2106</name>
</gene>
<dbReference type="PROSITE" id="PS50294">
    <property type="entry name" value="WD_REPEATS_REGION"/>
    <property type="match status" value="3"/>
</dbReference>
<dbReference type="GO" id="GO:0032040">
    <property type="term" value="C:small-subunit processome"/>
    <property type="evidence" value="ECO:0007669"/>
    <property type="project" value="TreeGrafter"/>
</dbReference>
<dbReference type="PANTHER" id="PTHR19858:SF0">
    <property type="entry name" value="PERIODIC TRYPTOPHAN PROTEIN 2 HOMOLOG"/>
    <property type="match status" value="1"/>
</dbReference>
<evidence type="ECO:0000256" key="6">
    <source>
        <dbReference type="SAM" id="Phobius"/>
    </source>
</evidence>
<dbReference type="FunFam" id="2.130.10.10:FF:000938">
    <property type="entry name" value="Probable periodic tryptophan protein PWP2"/>
    <property type="match status" value="1"/>
</dbReference>
<dbReference type="STRING" id="34475.A0A4Y9YRL8"/>